<accession>A0A5D3DKR6</accession>
<gene>
    <name evidence="3" type="ORF">E5676_scaffold27G00080</name>
</gene>
<dbReference type="InterPro" id="IPR053134">
    <property type="entry name" value="RNA-dir_DNA_polymerase"/>
</dbReference>
<dbReference type="PANTHER" id="PTHR24559:SF444">
    <property type="entry name" value="REVERSE TRANSCRIPTASE DOMAIN-CONTAINING PROTEIN"/>
    <property type="match status" value="1"/>
</dbReference>
<dbReference type="InterPro" id="IPR016197">
    <property type="entry name" value="Chromo-like_dom_sf"/>
</dbReference>
<dbReference type="Pfam" id="PF24626">
    <property type="entry name" value="SH3_Tf2-1"/>
    <property type="match status" value="1"/>
</dbReference>
<feature type="domain" description="Tf2-1-like SH3-like" evidence="2">
    <location>
        <begin position="261"/>
        <end position="292"/>
    </location>
</feature>
<dbReference type="AlphaFoldDB" id="A0A5D3DKR6"/>
<name>A0A5D3DKR6_CUCMM</name>
<dbReference type="Proteomes" id="UP000321947">
    <property type="component" value="Unassembled WGS sequence"/>
</dbReference>
<dbReference type="InterPro" id="IPR056924">
    <property type="entry name" value="SH3_Tf2-1"/>
</dbReference>
<dbReference type="PANTHER" id="PTHR24559">
    <property type="entry name" value="TRANSPOSON TY3-I GAG-POL POLYPROTEIN"/>
    <property type="match status" value="1"/>
</dbReference>
<evidence type="ECO:0000313" key="4">
    <source>
        <dbReference type="Proteomes" id="UP000321947"/>
    </source>
</evidence>
<dbReference type="InterPro" id="IPR043128">
    <property type="entry name" value="Rev_trsase/Diguanyl_cyclase"/>
</dbReference>
<reference evidence="3 4" key="1">
    <citation type="submission" date="2019-08" db="EMBL/GenBank/DDBJ databases">
        <title>Draft genome sequences of two oriental melons (Cucumis melo L. var makuwa).</title>
        <authorList>
            <person name="Kwon S.-Y."/>
        </authorList>
    </citation>
    <scope>NUCLEOTIDE SEQUENCE [LARGE SCALE GENOMIC DNA]</scope>
    <source>
        <strain evidence="4">cv. Chang Bougi</strain>
        <tissue evidence="3">Leaf</tissue>
    </source>
</reference>
<comment type="caution">
    <text evidence="3">The sequence shown here is derived from an EMBL/GenBank/DDBJ whole genome shotgun (WGS) entry which is preliminary data.</text>
</comment>
<feature type="domain" description="Reverse transcriptase/retrotransposon-derived protein RNase H-like" evidence="1">
    <location>
        <begin position="72"/>
        <end position="119"/>
    </location>
</feature>
<protein>
    <submittedName>
        <fullName evidence="3">Putative retrotransposon protein</fullName>
    </submittedName>
</protein>
<dbReference type="SUPFAM" id="SSF56672">
    <property type="entry name" value="DNA/RNA polymerases"/>
    <property type="match status" value="1"/>
</dbReference>
<organism evidence="3 4">
    <name type="scientific">Cucumis melo var. makuwa</name>
    <name type="common">Oriental melon</name>
    <dbReference type="NCBI Taxonomy" id="1194695"/>
    <lineage>
        <taxon>Eukaryota</taxon>
        <taxon>Viridiplantae</taxon>
        <taxon>Streptophyta</taxon>
        <taxon>Embryophyta</taxon>
        <taxon>Tracheophyta</taxon>
        <taxon>Spermatophyta</taxon>
        <taxon>Magnoliopsida</taxon>
        <taxon>eudicotyledons</taxon>
        <taxon>Gunneridae</taxon>
        <taxon>Pentapetalae</taxon>
        <taxon>rosids</taxon>
        <taxon>fabids</taxon>
        <taxon>Cucurbitales</taxon>
        <taxon>Cucurbitaceae</taxon>
        <taxon>Benincaseae</taxon>
        <taxon>Cucumis</taxon>
    </lineage>
</organism>
<evidence type="ECO:0000259" key="1">
    <source>
        <dbReference type="Pfam" id="PF17919"/>
    </source>
</evidence>
<dbReference type="SUPFAM" id="SSF54160">
    <property type="entry name" value="Chromo domain-like"/>
    <property type="match status" value="1"/>
</dbReference>
<sequence length="365" mass="42238">MCLCIDYRELNKVTVKNRHPLPRIDDLFDQLQGATVFFKIDLWSRYHQIEIGHEEHLLMVLETLRANKIIKACEDSFQNLKQKLVTTSVLIIPDGSKSFVIYSDASKKGLGCVQMQQEGVKLRQRRWLKLVKDYDCEILYHLGKANVVANAHSRKAFMCASRHAVKTDLLTEAHSFPFSMHTGLPKTLKGYTVIWVVVDRLTKSAYFIPGKSTYTASSWDSYLHLMEFAYKNSFQATIVMAPFKALYGKCCRSPICWDEVEQVGRVAYCLALPPSLSTFHDVFHVSMLRKYVVDSFHVVDYKPLEIDENLSYVEQLVEILVKEAKMLRNRGIGLIKVLWQDHQVEEATWEREDDMIACYPELFKH</sequence>
<dbReference type="EMBL" id="SSTD01003948">
    <property type="protein sequence ID" value="TYK24207.1"/>
    <property type="molecule type" value="Genomic_DNA"/>
</dbReference>
<evidence type="ECO:0000259" key="2">
    <source>
        <dbReference type="Pfam" id="PF24626"/>
    </source>
</evidence>
<proteinExistence type="predicted"/>
<dbReference type="Gene3D" id="3.10.10.10">
    <property type="entry name" value="HIV Type 1 Reverse Transcriptase, subunit A, domain 1"/>
    <property type="match status" value="1"/>
</dbReference>
<evidence type="ECO:0000313" key="3">
    <source>
        <dbReference type="EMBL" id="TYK24207.1"/>
    </source>
</evidence>
<dbReference type="InterPro" id="IPR043502">
    <property type="entry name" value="DNA/RNA_pol_sf"/>
</dbReference>
<dbReference type="Gene3D" id="3.30.70.270">
    <property type="match status" value="1"/>
</dbReference>
<dbReference type="Pfam" id="PF17919">
    <property type="entry name" value="RT_RNaseH_2"/>
    <property type="match status" value="1"/>
</dbReference>
<dbReference type="InterPro" id="IPR041577">
    <property type="entry name" value="RT_RNaseH_2"/>
</dbReference>